<feature type="compositionally biased region" description="Polar residues" evidence="1">
    <location>
        <begin position="130"/>
        <end position="142"/>
    </location>
</feature>
<keyword evidence="4" id="KW-1185">Reference proteome</keyword>
<evidence type="ECO:0000313" key="4">
    <source>
        <dbReference type="Proteomes" id="UP000828390"/>
    </source>
</evidence>
<evidence type="ECO:0000256" key="1">
    <source>
        <dbReference type="SAM" id="MobiDB-lite"/>
    </source>
</evidence>
<protein>
    <recommendedName>
        <fullName evidence="5">Mid2 domain-containing protein</fullName>
    </recommendedName>
</protein>
<feature type="region of interest" description="Disordered" evidence="1">
    <location>
        <begin position="122"/>
        <end position="142"/>
    </location>
</feature>
<dbReference type="CDD" id="cd12087">
    <property type="entry name" value="TM_EGFR-like"/>
    <property type="match status" value="1"/>
</dbReference>
<dbReference type="Proteomes" id="UP000828390">
    <property type="component" value="Unassembled WGS sequence"/>
</dbReference>
<evidence type="ECO:0000313" key="3">
    <source>
        <dbReference type="EMBL" id="KAH3834462.1"/>
    </source>
</evidence>
<reference evidence="3" key="2">
    <citation type="submission" date="2020-11" db="EMBL/GenBank/DDBJ databases">
        <authorList>
            <person name="McCartney M.A."/>
            <person name="Auch B."/>
            <person name="Kono T."/>
            <person name="Mallez S."/>
            <person name="Becker A."/>
            <person name="Gohl D.M."/>
            <person name="Silverstein K.A.T."/>
            <person name="Koren S."/>
            <person name="Bechman K.B."/>
            <person name="Herman A."/>
            <person name="Abrahante J.E."/>
            <person name="Garbe J."/>
        </authorList>
    </citation>
    <scope>NUCLEOTIDE SEQUENCE</scope>
    <source>
        <strain evidence="3">Duluth1</strain>
        <tissue evidence="3">Whole animal</tissue>
    </source>
</reference>
<evidence type="ECO:0000256" key="2">
    <source>
        <dbReference type="SAM" id="Phobius"/>
    </source>
</evidence>
<dbReference type="EMBL" id="JAIWYP010000004">
    <property type="protein sequence ID" value="KAH3834462.1"/>
    <property type="molecule type" value="Genomic_DNA"/>
</dbReference>
<comment type="caution">
    <text evidence="3">The sequence shown here is derived from an EMBL/GenBank/DDBJ whole genome shotgun (WGS) entry which is preliminary data.</text>
</comment>
<proteinExistence type="predicted"/>
<reference evidence="3" key="1">
    <citation type="journal article" date="2019" name="bioRxiv">
        <title>The Genome of the Zebra Mussel, Dreissena polymorpha: A Resource for Invasive Species Research.</title>
        <authorList>
            <person name="McCartney M.A."/>
            <person name="Auch B."/>
            <person name="Kono T."/>
            <person name="Mallez S."/>
            <person name="Zhang Y."/>
            <person name="Obille A."/>
            <person name="Becker A."/>
            <person name="Abrahante J.E."/>
            <person name="Garbe J."/>
            <person name="Badalamenti J.P."/>
            <person name="Herman A."/>
            <person name="Mangelson H."/>
            <person name="Liachko I."/>
            <person name="Sullivan S."/>
            <person name="Sone E.D."/>
            <person name="Koren S."/>
            <person name="Silverstein K.A.T."/>
            <person name="Beckman K.B."/>
            <person name="Gohl D.M."/>
        </authorList>
    </citation>
    <scope>NUCLEOTIDE SEQUENCE</scope>
    <source>
        <strain evidence="3">Duluth1</strain>
        <tissue evidence="3">Whole animal</tissue>
    </source>
</reference>
<name>A0A9D4K7T7_DREPO</name>
<feature type="compositionally biased region" description="Polar residues" evidence="1">
    <location>
        <begin position="292"/>
        <end position="302"/>
    </location>
</feature>
<feature type="compositionally biased region" description="Low complexity" evidence="1">
    <location>
        <begin position="62"/>
        <end position="76"/>
    </location>
</feature>
<accession>A0A9D4K7T7</accession>
<keyword evidence="2" id="KW-0812">Transmembrane</keyword>
<sequence length="302" mass="32041">MSTSLFSSPVFPGSTQVIIQSTGSSAHDTTTLLSTSLSVSSTSAPFTRSSPLPKETTKTDPSTNRNNSSTITSHSSAHAKPSSEISTQDYTPHGHYANPTSQNISLASTSNDAITSLTYYTATSPTPSSVETTRSSQTSTNKITSSLNNISHRTVSVEKNHVSNVTGITGTASTREYIKTKMYEPVSTTVPGILGNNNEQKGSSSGKTTVIIGSVSGIAAGLVIALVGLYVYLRMKSRRLINHGFMADETDATFVAPNKGSSSELKMDEINGFSAAEYDAINEMQPDGDPNNRISTRSFEKM</sequence>
<feature type="transmembrane region" description="Helical" evidence="2">
    <location>
        <begin position="210"/>
        <end position="233"/>
    </location>
</feature>
<keyword evidence="2" id="KW-1133">Transmembrane helix</keyword>
<feature type="region of interest" description="Disordered" evidence="1">
    <location>
        <begin position="36"/>
        <end position="103"/>
    </location>
</feature>
<evidence type="ECO:0008006" key="5">
    <source>
        <dbReference type="Google" id="ProtNLM"/>
    </source>
</evidence>
<keyword evidence="2" id="KW-0472">Membrane</keyword>
<feature type="region of interest" description="Disordered" evidence="1">
    <location>
        <begin position="282"/>
        <end position="302"/>
    </location>
</feature>
<organism evidence="3 4">
    <name type="scientific">Dreissena polymorpha</name>
    <name type="common">Zebra mussel</name>
    <name type="synonym">Mytilus polymorpha</name>
    <dbReference type="NCBI Taxonomy" id="45954"/>
    <lineage>
        <taxon>Eukaryota</taxon>
        <taxon>Metazoa</taxon>
        <taxon>Spiralia</taxon>
        <taxon>Lophotrochozoa</taxon>
        <taxon>Mollusca</taxon>
        <taxon>Bivalvia</taxon>
        <taxon>Autobranchia</taxon>
        <taxon>Heteroconchia</taxon>
        <taxon>Euheterodonta</taxon>
        <taxon>Imparidentia</taxon>
        <taxon>Neoheterodontei</taxon>
        <taxon>Myida</taxon>
        <taxon>Dreissenoidea</taxon>
        <taxon>Dreissenidae</taxon>
        <taxon>Dreissena</taxon>
    </lineage>
</organism>
<dbReference type="AlphaFoldDB" id="A0A9D4K7T7"/>
<gene>
    <name evidence="3" type="ORF">DPMN_107789</name>
</gene>